<sequence>MFLVFLSLRDSSAYETASYKLQNLNLAPNFPSFALKQIADINLRCYSSQLLRKVWLHFVHYQSFIPKQCE</sequence>
<proteinExistence type="predicted"/>
<organism evidence="1 2">
    <name type="scientific">Vibrio owensii</name>
    <dbReference type="NCBI Taxonomy" id="696485"/>
    <lineage>
        <taxon>Bacteria</taxon>
        <taxon>Pseudomonadati</taxon>
        <taxon>Pseudomonadota</taxon>
        <taxon>Gammaproteobacteria</taxon>
        <taxon>Vibrionales</taxon>
        <taxon>Vibrionaceae</taxon>
        <taxon>Vibrio</taxon>
    </lineage>
</organism>
<protein>
    <submittedName>
        <fullName evidence="1">Uncharacterized protein</fullName>
    </submittedName>
</protein>
<name>A0AAU9QD84_9VIBR</name>
<evidence type="ECO:0000313" key="2">
    <source>
        <dbReference type="Proteomes" id="UP001295420"/>
    </source>
</evidence>
<gene>
    <name evidence="1" type="ORF">THF1D04_70071</name>
</gene>
<dbReference type="AlphaFoldDB" id="A0AAU9QD84"/>
<dbReference type="EMBL" id="CAKMTQ010000067">
    <property type="protein sequence ID" value="CAH1541356.1"/>
    <property type="molecule type" value="Genomic_DNA"/>
</dbReference>
<evidence type="ECO:0000313" key="1">
    <source>
        <dbReference type="EMBL" id="CAH1541356.1"/>
    </source>
</evidence>
<comment type="caution">
    <text evidence="1">The sequence shown here is derived from an EMBL/GenBank/DDBJ whole genome shotgun (WGS) entry which is preliminary data.</text>
</comment>
<accession>A0AAU9QD84</accession>
<reference evidence="1" key="1">
    <citation type="submission" date="2022-01" db="EMBL/GenBank/DDBJ databases">
        <authorList>
            <person name="Lagorce A."/>
        </authorList>
    </citation>
    <scope>NUCLEOTIDE SEQUENCE</scope>
    <source>
        <strain evidence="1">Th15_F1_D04</strain>
    </source>
</reference>
<dbReference type="Proteomes" id="UP001295420">
    <property type="component" value="Unassembled WGS sequence"/>
</dbReference>